<keyword evidence="2" id="KW-0378">Hydrolase</keyword>
<dbReference type="InterPro" id="IPR002509">
    <property type="entry name" value="NODB_dom"/>
</dbReference>
<dbReference type="SUPFAM" id="SSF88713">
    <property type="entry name" value="Glycoside hydrolase/deacetylase"/>
    <property type="match status" value="1"/>
</dbReference>
<dbReference type="Pfam" id="PF01522">
    <property type="entry name" value="Polysacc_deac_1"/>
    <property type="match status" value="1"/>
</dbReference>
<dbReference type="CDD" id="cd10960">
    <property type="entry name" value="CE4_NodB_like_1"/>
    <property type="match status" value="1"/>
</dbReference>
<dbReference type="GO" id="GO:0016810">
    <property type="term" value="F:hydrolase activity, acting on carbon-nitrogen (but not peptide) bonds"/>
    <property type="evidence" value="ECO:0007669"/>
    <property type="project" value="InterPro"/>
</dbReference>
<protein>
    <submittedName>
        <fullName evidence="4">Delta-lactam-biosynthetic de-N-acetylase</fullName>
    </submittedName>
</protein>
<evidence type="ECO:0000256" key="2">
    <source>
        <dbReference type="ARBA" id="ARBA00022801"/>
    </source>
</evidence>
<dbReference type="EMBL" id="UFXL01000001">
    <property type="protein sequence ID" value="SUY78056.1"/>
    <property type="molecule type" value="Genomic_DNA"/>
</dbReference>
<comment type="caution">
    <text evidence="4">The sequence shown here is derived from an EMBL/GenBank/DDBJ whole genome shotgun (WGS) entry which is preliminary data.</text>
</comment>
<dbReference type="GO" id="GO:0016020">
    <property type="term" value="C:membrane"/>
    <property type="evidence" value="ECO:0007669"/>
    <property type="project" value="TreeGrafter"/>
</dbReference>
<sequence length="323" mass="35643">MGRFTVNDLQVHCTRASYALMPTILRAIASLAVLLFSSLGFAQTLSLTFDDGLNPGKQVKAPVWNQQIISSLKDSGITAMVLPSLIRIGGDRGMGLIMDWAKAGHAVGNHTATHRSLASTETTLNEFIADVKKADATLRHIPTWVPMLRFPYLKEGDTVEKRDGIRSWMTSNGYRPAPVSIDASDWYYNQIYSSLLRAGSHDKAVRVKLAYIEHLLDRATYYEGLARQVLGRSPAHVMLLHTNEINAATLPDIVSAFRRQGWTFVPATTAFKDPVYSSQPDTLPAGESVVWASAKARGISGLRYPAEDSVYEEPKLRLESLIP</sequence>
<dbReference type="GO" id="GO:0046872">
    <property type="term" value="F:metal ion binding"/>
    <property type="evidence" value="ECO:0007669"/>
    <property type="project" value="UniProtKB-KW"/>
</dbReference>
<feature type="domain" description="NodB homology" evidence="3">
    <location>
        <begin position="43"/>
        <end position="160"/>
    </location>
</feature>
<dbReference type="PANTHER" id="PTHR10587:SF133">
    <property type="entry name" value="CHITIN DEACETYLASE 1-RELATED"/>
    <property type="match status" value="1"/>
</dbReference>
<keyword evidence="5" id="KW-1185">Reference proteome</keyword>
<dbReference type="Gene3D" id="3.20.20.370">
    <property type="entry name" value="Glycoside hydrolase/deacetylase"/>
    <property type="match status" value="1"/>
</dbReference>
<evidence type="ECO:0000259" key="3">
    <source>
        <dbReference type="Pfam" id="PF01522"/>
    </source>
</evidence>
<evidence type="ECO:0000256" key="1">
    <source>
        <dbReference type="ARBA" id="ARBA00022723"/>
    </source>
</evidence>
<keyword evidence="1" id="KW-0479">Metal-binding</keyword>
<dbReference type="InterPro" id="IPR011330">
    <property type="entry name" value="Glyco_hydro/deAcase_b/a-brl"/>
</dbReference>
<dbReference type="PANTHER" id="PTHR10587">
    <property type="entry name" value="GLYCOSYL TRANSFERASE-RELATED"/>
    <property type="match status" value="1"/>
</dbReference>
<organism evidence="4 5">
    <name type="scientific">Comamonas testosteroni</name>
    <name type="common">Pseudomonas testosteroni</name>
    <dbReference type="NCBI Taxonomy" id="285"/>
    <lineage>
        <taxon>Bacteria</taxon>
        <taxon>Pseudomonadati</taxon>
        <taxon>Pseudomonadota</taxon>
        <taxon>Betaproteobacteria</taxon>
        <taxon>Burkholderiales</taxon>
        <taxon>Comamonadaceae</taxon>
        <taxon>Comamonas</taxon>
    </lineage>
</organism>
<gene>
    <name evidence="4" type="ORF">NCTC10698_02966</name>
</gene>
<accession>A0A8B4S5A5</accession>
<dbReference type="GO" id="GO:0005975">
    <property type="term" value="P:carbohydrate metabolic process"/>
    <property type="evidence" value="ECO:0007669"/>
    <property type="project" value="InterPro"/>
</dbReference>
<evidence type="ECO:0000313" key="4">
    <source>
        <dbReference type="EMBL" id="SUY78056.1"/>
    </source>
</evidence>
<evidence type="ECO:0000313" key="5">
    <source>
        <dbReference type="Proteomes" id="UP000255070"/>
    </source>
</evidence>
<dbReference type="Proteomes" id="UP000255070">
    <property type="component" value="Unassembled WGS sequence"/>
</dbReference>
<dbReference type="InterPro" id="IPR050248">
    <property type="entry name" value="Polysacc_deacetylase_ArnD"/>
</dbReference>
<dbReference type="AlphaFoldDB" id="A0A8B4S5A5"/>
<reference evidence="4 5" key="1">
    <citation type="submission" date="2018-06" db="EMBL/GenBank/DDBJ databases">
        <authorList>
            <consortium name="Pathogen Informatics"/>
            <person name="Doyle S."/>
        </authorList>
    </citation>
    <scope>NUCLEOTIDE SEQUENCE [LARGE SCALE GENOMIC DNA]</scope>
    <source>
        <strain evidence="4 5">NCTC10698</strain>
    </source>
</reference>
<name>A0A8B4S5A5_COMTE</name>
<proteinExistence type="predicted"/>